<reference evidence="2" key="3">
    <citation type="submission" date="2018-08" db="UniProtKB">
        <authorList>
            <consortium name="EnsemblPlants"/>
        </authorList>
    </citation>
    <scope>IDENTIFICATION</scope>
    <source>
        <strain evidence="2">cv. Bd21</strain>
    </source>
</reference>
<gene>
    <name evidence="1" type="ORF">BRADI_1g22885v3</name>
</gene>
<evidence type="ECO:0000313" key="3">
    <source>
        <dbReference type="Proteomes" id="UP000008810"/>
    </source>
</evidence>
<dbReference type="EMBL" id="CM000880">
    <property type="protein sequence ID" value="KQK15452.1"/>
    <property type="molecule type" value="Genomic_DNA"/>
</dbReference>
<name>A0A0Q3JTQ7_BRADI</name>
<protein>
    <submittedName>
        <fullName evidence="1 2">Uncharacterized protein</fullName>
    </submittedName>
</protein>
<reference evidence="1 2" key="1">
    <citation type="journal article" date="2010" name="Nature">
        <title>Genome sequencing and analysis of the model grass Brachypodium distachyon.</title>
        <authorList>
            <consortium name="International Brachypodium Initiative"/>
        </authorList>
    </citation>
    <scope>NUCLEOTIDE SEQUENCE [LARGE SCALE GENOMIC DNA]</scope>
    <source>
        <strain evidence="1 2">Bd21</strain>
    </source>
</reference>
<accession>A0A0Q3JTQ7</accession>
<reference evidence="1" key="2">
    <citation type="submission" date="2017-06" db="EMBL/GenBank/DDBJ databases">
        <title>WGS assembly of Brachypodium distachyon.</title>
        <authorList>
            <consortium name="The International Brachypodium Initiative"/>
            <person name="Lucas S."/>
            <person name="Harmon-Smith M."/>
            <person name="Lail K."/>
            <person name="Tice H."/>
            <person name="Grimwood J."/>
            <person name="Bruce D."/>
            <person name="Barry K."/>
            <person name="Shu S."/>
            <person name="Lindquist E."/>
            <person name="Wang M."/>
            <person name="Pitluck S."/>
            <person name="Vogel J.P."/>
            <person name="Garvin D.F."/>
            <person name="Mockler T.C."/>
            <person name="Schmutz J."/>
            <person name="Rokhsar D."/>
            <person name="Bevan M.W."/>
        </authorList>
    </citation>
    <scope>NUCLEOTIDE SEQUENCE</scope>
    <source>
        <strain evidence="1">Bd21</strain>
    </source>
</reference>
<dbReference type="EnsemblPlants" id="KQK15452">
    <property type="protein sequence ID" value="KQK15452"/>
    <property type="gene ID" value="BRADI_1g22885v3"/>
</dbReference>
<organism evidence="1">
    <name type="scientific">Brachypodium distachyon</name>
    <name type="common">Purple false brome</name>
    <name type="synonym">Trachynia distachya</name>
    <dbReference type="NCBI Taxonomy" id="15368"/>
    <lineage>
        <taxon>Eukaryota</taxon>
        <taxon>Viridiplantae</taxon>
        <taxon>Streptophyta</taxon>
        <taxon>Embryophyta</taxon>
        <taxon>Tracheophyta</taxon>
        <taxon>Spermatophyta</taxon>
        <taxon>Magnoliopsida</taxon>
        <taxon>Liliopsida</taxon>
        <taxon>Poales</taxon>
        <taxon>Poaceae</taxon>
        <taxon>BOP clade</taxon>
        <taxon>Pooideae</taxon>
        <taxon>Stipodae</taxon>
        <taxon>Brachypodieae</taxon>
        <taxon>Brachypodium</taxon>
    </lineage>
</organism>
<dbReference type="Proteomes" id="UP000008810">
    <property type="component" value="Chromosome 1"/>
</dbReference>
<evidence type="ECO:0000313" key="1">
    <source>
        <dbReference type="EMBL" id="KQK15452.1"/>
    </source>
</evidence>
<proteinExistence type="predicted"/>
<keyword evidence="3" id="KW-1185">Reference proteome</keyword>
<dbReference type="AlphaFoldDB" id="A0A0Q3JTQ7"/>
<dbReference type="InParanoid" id="A0A0Q3JTQ7"/>
<dbReference type="Gramene" id="KQK15452">
    <property type="protein sequence ID" value="KQK15452"/>
    <property type="gene ID" value="BRADI_1g22885v3"/>
</dbReference>
<evidence type="ECO:0000313" key="2">
    <source>
        <dbReference type="EnsemblPlants" id="KQK15452"/>
    </source>
</evidence>
<sequence>MDAAANSSFDRLLMNHSFTRPKAKVWKHTVSFLCKLLVLYHIHITYAFVTCQLEKSVGALVCNIHGRRKENSCCQIAANAIVITI</sequence>